<dbReference type="Proteomes" id="UP000594261">
    <property type="component" value="Chromosome 9"/>
</dbReference>
<dbReference type="InParanoid" id="A0A7N2MGK0"/>
<evidence type="ECO:0000256" key="2">
    <source>
        <dbReference type="SAM" id="Phobius"/>
    </source>
</evidence>
<protein>
    <submittedName>
        <fullName evidence="3">Uncharacterized protein</fullName>
    </submittedName>
</protein>
<dbReference type="AlphaFoldDB" id="A0A7N2MGK0"/>
<reference evidence="3 4" key="1">
    <citation type="journal article" date="2016" name="G3 (Bethesda)">
        <title>First Draft Assembly and Annotation of the Genome of a California Endemic Oak Quercus lobata Nee (Fagaceae).</title>
        <authorList>
            <person name="Sork V.L."/>
            <person name="Fitz-Gibbon S.T."/>
            <person name="Puiu D."/>
            <person name="Crepeau M."/>
            <person name="Gugger P.F."/>
            <person name="Sherman R."/>
            <person name="Stevens K."/>
            <person name="Langley C.H."/>
            <person name="Pellegrini M."/>
            <person name="Salzberg S.L."/>
        </authorList>
    </citation>
    <scope>NUCLEOTIDE SEQUENCE [LARGE SCALE GENOMIC DNA]</scope>
    <source>
        <strain evidence="3 4">cv. SW786</strain>
    </source>
</reference>
<feature type="transmembrane region" description="Helical" evidence="2">
    <location>
        <begin position="84"/>
        <end position="108"/>
    </location>
</feature>
<keyword evidence="4" id="KW-1185">Reference proteome</keyword>
<feature type="region of interest" description="Disordered" evidence="1">
    <location>
        <begin position="1"/>
        <end position="26"/>
    </location>
</feature>
<feature type="compositionally biased region" description="Polar residues" evidence="1">
    <location>
        <begin position="1"/>
        <end position="19"/>
    </location>
</feature>
<keyword evidence="2" id="KW-0472">Membrane</keyword>
<keyword evidence="2" id="KW-1133">Transmembrane helix</keyword>
<feature type="compositionally biased region" description="Basic residues" evidence="1">
    <location>
        <begin position="68"/>
        <end position="79"/>
    </location>
</feature>
<name>A0A7N2MGK0_QUELO</name>
<feature type="compositionally biased region" description="Basic and acidic residues" evidence="1">
    <location>
        <begin position="41"/>
        <end position="67"/>
    </location>
</feature>
<proteinExistence type="predicted"/>
<dbReference type="PANTHER" id="PTHR33868">
    <property type="entry name" value="EXPRESSED PROTEIN"/>
    <property type="match status" value="1"/>
</dbReference>
<dbReference type="EnsemblPlants" id="QL09p008162:mrna">
    <property type="protein sequence ID" value="QL09p008162:mrna"/>
    <property type="gene ID" value="QL09p008162"/>
</dbReference>
<dbReference type="EMBL" id="LRBV02000009">
    <property type="status" value="NOT_ANNOTATED_CDS"/>
    <property type="molecule type" value="Genomic_DNA"/>
</dbReference>
<evidence type="ECO:0000313" key="3">
    <source>
        <dbReference type="EnsemblPlants" id="QL09p008162:mrna"/>
    </source>
</evidence>
<dbReference type="Gramene" id="QL09p008162:mrna">
    <property type="protein sequence ID" value="QL09p008162:mrna"/>
    <property type="gene ID" value="QL09p008162"/>
</dbReference>
<accession>A0A7N2MGK0</accession>
<evidence type="ECO:0000313" key="4">
    <source>
        <dbReference type="Proteomes" id="UP000594261"/>
    </source>
</evidence>
<organism evidence="3 4">
    <name type="scientific">Quercus lobata</name>
    <name type="common">Valley oak</name>
    <dbReference type="NCBI Taxonomy" id="97700"/>
    <lineage>
        <taxon>Eukaryota</taxon>
        <taxon>Viridiplantae</taxon>
        <taxon>Streptophyta</taxon>
        <taxon>Embryophyta</taxon>
        <taxon>Tracheophyta</taxon>
        <taxon>Spermatophyta</taxon>
        <taxon>Magnoliopsida</taxon>
        <taxon>eudicotyledons</taxon>
        <taxon>Gunneridae</taxon>
        <taxon>Pentapetalae</taxon>
        <taxon>rosids</taxon>
        <taxon>fabids</taxon>
        <taxon>Fagales</taxon>
        <taxon>Fagaceae</taxon>
        <taxon>Quercus</taxon>
    </lineage>
</organism>
<reference evidence="3" key="2">
    <citation type="submission" date="2021-01" db="UniProtKB">
        <authorList>
            <consortium name="EnsemblPlants"/>
        </authorList>
    </citation>
    <scope>IDENTIFICATION</scope>
</reference>
<evidence type="ECO:0000256" key="1">
    <source>
        <dbReference type="SAM" id="MobiDB-lite"/>
    </source>
</evidence>
<dbReference type="PANTHER" id="PTHR33868:SF18">
    <property type="entry name" value="TRANSMEMBRANE PROTEIN"/>
    <property type="match status" value="1"/>
</dbReference>
<keyword evidence="2" id="KW-0812">Transmembrane</keyword>
<sequence>MNNGTYVCSSHSIGNSTTKVAPDDDPSKTELLEALCHSQTRAREAEKAAEQAYADKEDRQTKKDQHKAGKRRHSKRRSEIRKRAVAFAVGLGLASAGLLLGWTMGWLFPSL</sequence>
<feature type="region of interest" description="Disordered" evidence="1">
    <location>
        <begin position="39"/>
        <end position="79"/>
    </location>
</feature>